<comment type="caution">
    <text evidence="1">The sequence shown here is derived from an EMBL/GenBank/DDBJ whole genome shotgun (WGS) entry which is preliminary data.</text>
</comment>
<accession>A0A543G251</accession>
<name>A0A543G251_9FLAO</name>
<dbReference type="EMBL" id="VFPJ01000001">
    <property type="protein sequence ID" value="TQM40173.1"/>
    <property type="molecule type" value="Genomic_DNA"/>
</dbReference>
<dbReference type="RefSeq" id="WP_089079730.1">
    <property type="nucleotide sequence ID" value="NZ_VFPJ01000001.1"/>
</dbReference>
<organism evidence="1 2">
    <name type="scientific">Flavobacterium branchiophilum</name>
    <dbReference type="NCBI Taxonomy" id="55197"/>
    <lineage>
        <taxon>Bacteria</taxon>
        <taxon>Pseudomonadati</taxon>
        <taxon>Bacteroidota</taxon>
        <taxon>Flavobacteriia</taxon>
        <taxon>Flavobacteriales</taxon>
        <taxon>Flavobacteriaceae</taxon>
        <taxon>Flavobacterium</taxon>
    </lineage>
</organism>
<gene>
    <name evidence="1" type="ORF">BC670_1045</name>
</gene>
<protein>
    <submittedName>
        <fullName evidence="1">Uncharacterized protein</fullName>
    </submittedName>
</protein>
<dbReference type="Proteomes" id="UP000320773">
    <property type="component" value="Unassembled WGS sequence"/>
</dbReference>
<evidence type="ECO:0000313" key="2">
    <source>
        <dbReference type="Proteomes" id="UP000320773"/>
    </source>
</evidence>
<evidence type="ECO:0000313" key="1">
    <source>
        <dbReference type="EMBL" id="TQM40173.1"/>
    </source>
</evidence>
<proteinExistence type="predicted"/>
<reference evidence="1 2" key="1">
    <citation type="submission" date="2019-06" db="EMBL/GenBank/DDBJ databases">
        <title>Genomic Encyclopedia of Archaeal and Bacterial Type Strains, Phase II (KMG-II): from individual species to whole genera.</title>
        <authorList>
            <person name="Goeker M."/>
        </authorList>
    </citation>
    <scope>NUCLEOTIDE SEQUENCE [LARGE SCALE GENOMIC DNA]</scope>
    <source>
        <strain evidence="1 2">DSM 24789</strain>
    </source>
</reference>
<sequence>MKKIEKPYYEINGNLFCTAEIFINDVIVDEFKGEETQGKERLSGLVPINHVLLQSGKYNVTGKMYPRFKEKSLTSENSYLGIDFYCAEIENLKSTRYSFHPSIESPWDGLSENINYPYFEIATEIEVELPFVLDGWQNSVDLSKQDKNILFKGVLAYYRQIHALLKEHNAVKFLEISQEKMKLQETAFYFDEERKKSFREGALALFNQNLEVEPLIESELKLEIMGYGKLVRLMKLDGSQPLQFKSPNIKEQSNVELEVKLHMRNVDKGFSII</sequence>
<dbReference type="AlphaFoldDB" id="A0A543G251"/>